<dbReference type="InterPro" id="IPR011989">
    <property type="entry name" value="ARM-like"/>
</dbReference>
<dbReference type="GO" id="GO:0019888">
    <property type="term" value="F:protein phosphatase regulator activity"/>
    <property type="evidence" value="ECO:0007669"/>
    <property type="project" value="TreeGrafter"/>
</dbReference>
<feature type="compositionally biased region" description="Basic and acidic residues" evidence="3">
    <location>
        <begin position="679"/>
        <end position="696"/>
    </location>
</feature>
<dbReference type="Pfam" id="PF22956">
    <property type="entry name" value="VPS15-like_hel"/>
    <property type="match status" value="1"/>
</dbReference>
<dbReference type="InterPro" id="IPR055231">
    <property type="entry name" value="2AA_helical"/>
</dbReference>
<dbReference type="SMR" id="A0A7M7H1U8"/>
<proteinExistence type="predicted"/>
<dbReference type="InterPro" id="IPR021133">
    <property type="entry name" value="HEAT_type_2"/>
</dbReference>
<dbReference type="SUPFAM" id="SSF48371">
    <property type="entry name" value="ARM repeat"/>
    <property type="match status" value="1"/>
</dbReference>
<keyword evidence="6" id="KW-1185">Reference proteome</keyword>
<dbReference type="OrthoDB" id="340346at2759"/>
<dbReference type="PANTHER" id="PTHR21467:SF0">
    <property type="entry name" value="SERINE_THREONINE-PROTEIN PHOSPHATASE 4 REGULATORY SUBUNIT 4"/>
    <property type="match status" value="1"/>
</dbReference>
<evidence type="ECO:0000256" key="3">
    <source>
        <dbReference type="SAM" id="MobiDB-lite"/>
    </source>
</evidence>
<name>A0A7M7H1U8_NASVI</name>
<keyword evidence="1" id="KW-0677">Repeat</keyword>
<dbReference type="Gene3D" id="1.25.10.10">
    <property type="entry name" value="Leucine-rich Repeat Variant"/>
    <property type="match status" value="1"/>
</dbReference>
<accession>A0A7M7H1U8</accession>
<dbReference type="Proteomes" id="UP000002358">
    <property type="component" value="Chromosome 2"/>
</dbReference>
<dbReference type="GO" id="GO:0005829">
    <property type="term" value="C:cytosol"/>
    <property type="evidence" value="ECO:0007669"/>
    <property type="project" value="TreeGrafter"/>
</dbReference>
<sequence length="1205" mass="136196">MMFYKEEFANLELDRLSFRSLKTEEELKRHTLDKFLEEKPIDREIHIFTKGDDIQKLSVIETLPQLLAQDAHSCITRVVPKIQQSLPTASAEFHMAASVIFKQILEQRLVSHSTFTQVFLQSILNSLENREPVISHAWLETILEVIELLPADIVKREILPIAVNEGQISQPPNSRIICCRLMGKIATRLDADSVKKDVLPTVQLLCRDINNDVRACICSQLRYIAEGLAGDLMKFLPFLIELADDEESNVRQAAVQTIGHLLPHLQPDTIKDIILPLIKITCENAIKTEDNLVCIIAQEFGKIAQTSESFISPTEKTWFVKYFIQLAQLGTLTNIDESKKDFTFITTSNTQLSDRALECRQNCASNMPAMLFFASSSSEGVDSMISTFQTLANDSYCMVRRNIACNFCEVIKVLGSKSFLIKAELIRLLKDDNEEVLQALIPQISEIIEHLLHNKLIGVDQNTESYTIDLGRALMKCESEISSTNNWRLAALMLNQLEVLPKCFPSDFIYTYLVPIVVCRVLNSRPLPVRLAAGRTLLIFLRYNLKPQQKTEIRNQICTDLARNSNCYVRMVFIRMMIECMSIFSSMYFKDHFCSTLLSLSEDSVANVRLKVITLVPTIKSCLRLPADKRLLSTLETNIRSLMNNEKDRDVTAALIEANRQMESIEVRVDSQPTPTKHSKYDSEDMKKYEEEKKLEAMSTGKTHINLGNLIKKPNSLKIPTPKSQSPPAGPDTSSKSTIKGKTLKNNGSSKSSILSKPPMIRQSSSGAQLGPDTSKASTSADSFSLNWSRIESKSQRYTEPWERESSSSHSANLTCSNPSYNPSKEYSAHAVKCSCYDLADRIIKTQNYRSDSSYCSCLSDSSSLKTTNLTHSKHDCRIPELAKVSLLTNARNDKHDILQDLMQTRSSFASKYKKPEYGSYQSNYNPYWSFNSMPELPSTLVDEEFMVDAGIRIPSQISTSQSTLKIPNLQDIIYRSKKMSDMEKTRQYGSAFEKRLAFGFNSTKRFSTDYDHVSTTTPSSAPPSSSSSSLSTLSAPSSTSTSLSAMNKHDQNNKSRFVYDSLDQGNPILENKKTKPNFMLMDKQQSATDLKKHHLDCKESKLKFQRHSVEVADYDPTFAGQTIRRFSTLDVNHNHGLSKIPVRSVHITGSRTAPVTRTSSPIRLQTELLESKITYNTTKSFSHDRRLWKFPSTDEQVDKLTHKF</sequence>
<dbReference type="InParanoid" id="A0A7M7H1U8"/>
<dbReference type="KEGG" id="nvi:100118501"/>
<reference evidence="5" key="1">
    <citation type="submission" date="2021-01" db="UniProtKB">
        <authorList>
            <consortium name="EnsemblMetazoa"/>
        </authorList>
    </citation>
    <scope>IDENTIFICATION</scope>
</reference>
<feature type="region of interest" description="Disordered" evidence="3">
    <location>
        <begin position="665"/>
        <end position="781"/>
    </location>
</feature>
<evidence type="ECO:0000313" key="6">
    <source>
        <dbReference type="Proteomes" id="UP000002358"/>
    </source>
</evidence>
<dbReference type="PROSITE" id="PS50077">
    <property type="entry name" value="HEAT_REPEAT"/>
    <property type="match status" value="1"/>
</dbReference>
<dbReference type="InterPro" id="IPR039918">
    <property type="entry name" value="PPP4R4"/>
</dbReference>
<evidence type="ECO:0000256" key="2">
    <source>
        <dbReference type="PROSITE-ProRule" id="PRU00103"/>
    </source>
</evidence>
<dbReference type="GO" id="GO:0008287">
    <property type="term" value="C:protein serine/threonine phosphatase complex"/>
    <property type="evidence" value="ECO:0007669"/>
    <property type="project" value="TreeGrafter"/>
</dbReference>
<feature type="compositionally biased region" description="Polar residues" evidence="3">
    <location>
        <begin position="722"/>
        <end position="755"/>
    </location>
</feature>
<dbReference type="RefSeq" id="XP_008202080.1">
    <property type="nucleotide sequence ID" value="XM_008203858.3"/>
</dbReference>
<dbReference type="AlphaFoldDB" id="A0A7M7H1U8"/>
<evidence type="ECO:0000256" key="1">
    <source>
        <dbReference type="ARBA" id="ARBA00022737"/>
    </source>
</evidence>
<evidence type="ECO:0000259" key="4">
    <source>
        <dbReference type="Pfam" id="PF22956"/>
    </source>
</evidence>
<protein>
    <recommendedName>
        <fullName evidence="4">Phosphatase 2A Regulatory Subunit A helical domain-containing protein</fullName>
    </recommendedName>
</protein>
<dbReference type="InterPro" id="IPR016024">
    <property type="entry name" value="ARM-type_fold"/>
</dbReference>
<dbReference type="GeneID" id="100118501"/>
<evidence type="ECO:0000313" key="5">
    <source>
        <dbReference type="EnsemblMetazoa" id="XP_008202080"/>
    </source>
</evidence>
<feature type="domain" description="Phosphatase 2A Regulatory Subunit A helical" evidence="4">
    <location>
        <begin position="233"/>
        <end position="455"/>
    </location>
</feature>
<dbReference type="PANTHER" id="PTHR21467">
    <property type="entry name" value="PROTEIN PHOSPHATASE 4 REGULATORY SUBUNIT 4 PPP4R4"/>
    <property type="match status" value="1"/>
</dbReference>
<feature type="region of interest" description="Disordered" evidence="3">
    <location>
        <begin position="1012"/>
        <end position="1053"/>
    </location>
</feature>
<feature type="repeat" description="HEAT" evidence="2">
    <location>
        <begin position="235"/>
        <end position="272"/>
    </location>
</feature>
<feature type="compositionally biased region" description="Low complexity" evidence="3">
    <location>
        <begin position="1015"/>
        <end position="1046"/>
    </location>
</feature>
<dbReference type="EnsemblMetazoa" id="XM_008203858">
    <property type="protein sequence ID" value="XP_008202080"/>
    <property type="gene ID" value="LOC100118501"/>
</dbReference>
<organism evidence="5 6">
    <name type="scientific">Nasonia vitripennis</name>
    <name type="common">Parasitic wasp</name>
    <dbReference type="NCBI Taxonomy" id="7425"/>
    <lineage>
        <taxon>Eukaryota</taxon>
        <taxon>Metazoa</taxon>
        <taxon>Ecdysozoa</taxon>
        <taxon>Arthropoda</taxon>
        <taxon>Hexapoda</taxon>
        <taxon>Insecta</taxon>
        <taxon>Pterygota</taxon>
        <taxon>Neoptera</taxon>
        <taxon>Endopterygota</taxon>
        <taxon>Hymenoptera</taxon>
        <taxon>Apocrita</taxon>
        <taxon>Proctotrupomorpha</taxon>
        <taxon>Chalcidoidea</taxon>
        <taxon>Pteromalidae</taxon>
        <taxon>Pteromalinae</taxon>
        <taxon>Nasonia</taxon>
    </lineage>
</organism>